<feature type="domain" description="Phosphoribosylglycinamide synthetase N-terminal" evidence="1">
    <location>
        <begin position="1"/>
        <end position="62"/>
    </location>
</feature>
<sequence>MNVLIIGRGGREHTIAWKVNQSELVSQVFVAPGNDGMTDAAKLVPIDEGDHESLIRFAKRKRNRLNHCRSRGSFNRRCR</sequence>
<dbReference type="GO" id="GO:0004637">
    <property type="term" value="F:phosphoribosylamine-glycine ligase activity"/>
    <property type="evidence" value="ECO:0007669"/>
    <property type="project" value="InterPro"/>
</dbReference>
<dbReference type="Pfam" id="PF02844">
    <property type="entry name" value="GARS_N"/>
    <property type="match status" value="1"/>
</dbReference>
<accession>A0A5S9M615</accession>
<gene>
    <name evidence="2" type="ORF">BsIDN1_12220</name>
</gene>
<dbReference type="PANTHER" id="PTHR43472:SF1">
    <property type="entry name" value="PHOSPHORIBOSYLAMINE--GLYCINE LIGASE, CHLOROPLASTIC"/>
    <property type="match status" value="1"/>
</dbReference>
<organism evidence="2 3">
    <name type="scientific">Bacillus safensis</name>
    <dbReference type="NCBI Taxonomy" id="561879"/>
    <lineage>
        <taxon>Bacteria</taxon>
        <taxon>Bacillati</taxon>
        <taxon>Bacillota</taxon>
        <taxon>Bacilli</taxon>
        <taxon>Bacillales</taxon>
        <taxon>Bacillaceae</taxon>
        <taxon>Bacillus</taxon>
    </lineage>
</organism>
<evidence type="ECO:0000313" key="3">
    <source>
        <dbReference type="Proteomes" id="UP000464658"/>
    </source>
</evidence>
<dbReference type="EMBL" id="AP021906">
    <property type="protein sequence ID" value="BBP87604.1"/>
    <property type="molecule type" value="Genomic_DNA"/>
</dbReference>
<reference evidence="2 3" key="1">
    <citation type="submission" date="2019-12" db="EMBL/GenBank/DDBJ databases">
        <title>Full genome sequence of a Bacillus safensis strain isolated from commercially available natto in Indonesia.</title>
        <authorList>
            <person name="Yoshida M."/>
            <person name="Uomi M."/>
            <person name="Waturangi D."/>
            <person name="Ekaputri J.J."/>
            <person name="Setiamarga D.H.E."/>
        </authorList>
    </citation>
    <scope>NUCLEOTIDE SEQUENCE [LARGE SCALE GENOMIC DNA]</scope>
    <source>
        <strain evidence="2 3">IDN1</strain>
    </source>
</reference>
<dbReference type="PANTHER" id="PTHR43472">
    <property type="entry name" value="PHOSPHORIBOSYLAMINE--GLYCINE LIGASE"/>
    <property type="match status" value="1"/>
</dbReference>
<dbReference type="InterPro" id="IPR016185">
    <property type="entry name" value="PreATP-grasp_dom_sf"/>
</dbReference>
<dbReference type="Gene3D" id="3.40.50.20">
    <property type="match status" value="1"/>
</dbReference>
<dbReference type="GO" id="GO:0009113">
    <property type="term" value="P:purine nucleobase biosynthetic process"/>
    <property type="evidence" value="ECO:0007669"/>
    <property type="project" value="InterPro"/>
</dbReference>
<proteinExistence type="predicted"/>
<dbReference type="AlphaFoldDB" id="A0A5S9M615"/>
<evidence type="ECO:0000313" key="2">
    <source>
        <dbReference type="EMBL" id="BBP87604.1"/>
    </source>
</evidence>
<dbReference type="SUPFAM" id="SSF52440">
    <property type="entry name" value="PreATP-grasp domain"/>
    <property type="match status" value="1"/>
</dbReference>
<dbReference type="Proteomes" id="UP000464658">
    <property type="component" value="Chromosome"/>
</dbReference>
<name>A0A5S9M615_BACIA</name>
<evidence type="ECO:0000259" key="1">
    <source>
        <dbReference type="Pfam" id="PF02844"/>
    </source>
</evidence>
<protein>
    <recommendedName>
        <fullName evidence="1">Phosphoribosylglycinamide synthetase N-terminal domain-containing protein</fullName>
    </recommendedName>
</protein>
<dbReference type="InterPro" id="IPR020562">
    <property type="entry name" value="PRibGlycinamide_synth_N"/>
</dbReference>
<dbReference type="InterPro" id="IPR000115">
    <property type="entry name" value="PRibGlycinamide_synth"/>
</dbReference>